<dbReference type="PANTHER" id="PTHR33172:SF96">
    <property type="entry name" value="PROTEIN OXIDATIVE STRESS 3 LIKE 3"/>
    <property type="match status" value="1"/>
</dbReference>
<accession>A0A1D1Y2B1</accession>
<feature type="compositionally biased region" description="Polar residues" evidence="3">
    <location>
        <begin position="228"/>
        <end position="237"/>
    </location>
</feature>
<sequence>HRRPPRPRLLGSSAGGRLCRLLRRIGAMSIALERSSNRIEGAGVVRGVSCAPAYGPPAVGGERSSPAPISLPAEAPRNLDAGLGTGAPPLWRWGVEVDEEEEATSCSSSIGKNSDCSSGSAGSDGEDAGEPEVQSAAKGPLDATEAMEGALPIRRGISNFYSGKSKSFTSLADVSSSPAATDLAKPENGYTRKRKNLLAFSIHWDRHHSGAPPPRGVGVGGSVPKRPANSTRSTASSDDPPRRPRPPLHPNGRASPPPQRCHLHVRSFSLTDLEGATASASSPMDKLHQRLHQ</sequence>
<dbReference type="PANTHER" id="PTHR33172">
    <property type="entry name" value="OS08G0516900 PROTEIN"/>
    <property type="match status" value="1"/>
</dbReference>
<feature type="region of interest" description="Disordered" evidence="3">
    <location>
        <begin position="274"/>
        <end position="293"/>
    </location>
</feature>
<evidence type="ECO:0000256" key="1">
    <source>
        <dbReference type="ARBA" id="ARBA00004123"/>
    </source>
</evidence>
<feature type="compositionally biased region" description="Polar residues" evidence="3">
    <location>
        <begin position="104"/>
        <end position="116"/>
    </location>
</feature>
<dbReference type="GO" id="GO:0005634">
    <property type="term" value="C:nucleus"/>
    <property type="evidence" value="ECO:0007669"/>
    <property type="project" value="UniProtKB-SubCell"/>
</dbReference>
<protein>
    <submittedName>
        <fullName evidence="4">Helicase SWR1</fullName>
    </submittedName>
</protein>
<comment type="subcellular location">
    <subcellularLocation>
        <location evidence="1">Nucleus</location>
    </subcellularLocation>
</comment>
<feature type="compositionally biased region" description="Polar residues" evidence="3">
    <location>
        <begin position="168"/>
        <end position="179"/>
    </location>
</feature>
<reference evidence="4" key="1">
    <citation type="submission" date="2015-07" db="EMBL/GenBank/DDBJ databases">
        <title>Transcriptome Assembly of Anthurium amnicola.</title>
        <authorList>
            <person name="Suzuki J."/>
        </authorList>
    </citation>
    <scope>NUCLEOTIDE SEQUENCE</scope>
</reference>
<feature type="region of interest" description="Disordered" evidence="3">
    <location>
        <begin position="205"/>
        <end position="262"/>
    </location>
</feature>
<dbReference type="AlphaFoldDB" id="A0A1D1Y2B1"/>
<feature type="non-terminal residue" evidence="4">
    <location>
        <position position="1"/>
    </location>
</feature>
<dbReference type="InterPro" id="IPR051992">
    <property type="entry name" value="OxStress_Response_Reg"/>
</dbReference>
<dbReference type="GO" id="GO:0004386">
    <property type="term" value="F:helicase activity"/>
    <property type="evidence" value="ECO:0007669"/>
    <property type="project" value="UniProtKB-KW"/>
</dbReference>
<feature type="region of interest" description="Disordered" evidence="3">
    <location>
        <begin position="168"/>
        <end position="188"/>
    </location>
</feature>
<name>A0A1D1Y2B1_9ARAE</name>
<evidence type="ECO:0000256" key="2">
    <source>
        <dbReference type="ARBA" id="ARBA00023242"/>
    </source>
</evidence>
<proteinExistence type="predicted"/>
<dbReference type="GO" id="GO:0006950">
    <property type="term" value="P:response to stress"/>
    <property type="evidence" value="ECO:0007669"/>
    <property type="project" value="UniProtKB-ARBA"/>
</dbReference>
<keyword evidence="4" id="KW-0067">ATP-binding</keyword>
<keyword evidence="4" id="KW-0347">Helicase</keyword>
<organism evidence="4">
    <name type="scientific">Anthurium amnicola</name>
    <dbReference type="NCBI Taxonomy" id="1678845"/>
    <lineage>
        <taxon>Eukaryota</taxon>
        <taxon>Viridiplantae</taxon>
        <taxon>Streptophyta</taxon>
        <taxon>Embryophyta</taxon>
        <taxon>Tracheophyta</taxon>
        <taxon>Spermatophyta</taxon>
        <taxon>Magnoliopsida</taxon>
        <taxon>Liliopsida</taxon>
        <taxon>Araceae</taxon>
        <taxon>Pothoideae</taxon>
        <taxon>Potheae</taxon>
        <taxon>Anthurium</taxon>
    </lineage>
</organism>
<keyword evidence="4" id="KW-0547">Nucleotide-binding</keyword>
<keyword evidence="4" id="KW-0378">Hydrolase</keyword>
<evidence type="ECO:0000313" key="4">
    <source>
        <dbReference type="EMBL" id="JAT48762.1"/>
    </source>
</evidence>
<gene>
    <name evidence="4" type="primary">SWR1_0</name>
    <name evidence="4" type="ORF">g.29216</name>
</gene>
<dbReference type="EMBL" id="GDJX01019174">
    <property type="protein sequence ID" value="JAT48762.1"/>
    <property type="molecule type" value="Transcribed_RNA"/>
</dbReference>
<feature type="region of interest" description="Disordered" evidence="3">
    <location>
        <begin position="102"/>
        <end position="140"/>
    </location>
</feature>
<evidence type="ECO:0000256" key="3">
    <source>
        <dbReference type="SAM" id="MobiDB-lite"/>
    </source>
</evidence>
<keyword evidence="2" id="KW-0539">Nucleus</keyword>